<protein>
    <recommendedName>
        <fullName evidence="1">F-box domain-containing protein</fullName>
    </recommendedName>
</protein>
<dbReference type="OrthoDB" id="3232176at2759"/>
<gene>
    <name evidence="2" type="ORF">PNOK_0935100</name>
</gene>
<name>A0A286U5F3_9AGAM</name>
<dbReference type="Gene3D" id="1.20.1280.50">
    <property type="match status" value="1"/>
</dbReference>
<evidence type="ECO:0000313" key="2">
    <source>
        <dbReference type="EMBL" id="PAV14798.1"/>
    </source>
</evidence>
<dbReference type="EMBL" id="NBII01000011">
    <property type="protein sequence ID" value="PAV14798.1"/>
    <property type="molecule type" value="Genomic_DNA"/>
</dbReference>
<sequence length="718" mass="81121">MDSELECAHGNHPSPFSLLPNEIVVKILWFLDWRCLVKYTEVCQSWKYVINTTLSLRYKIELGANGVIEGSIYDCYAPNATSSYSSQPPKMSGSPSISERLKLLSERRQAWRTLDFKRRVIVPIPGACQAYELVGGMFAKAMRQGTRSVGNIGDDNNHEDEALLMGIDTDMNRSAFSRHFDFIDLPSSSHSPVLSAEGIKSDSRGSQNKELTPITRNDIGVSTRDFCIDPTQDLIALIEGPTRLPLNVHLRTISTNEPHPLATNPVLKYILESNFDASKIQICDDIVSVFLHTSPMANRNRASRHIIWQWTTGDILVHESNLPPCSFVCDASLISSNAFMQIHTEPLGSIQVYSFRTPQGTNFSLSQSSPSPPLSSTTNSSHFCNTQAVNSTIQQSTQPPSYLPRTTLLLPALRQYNRYQDISTHTDPFTKYPPRNVKFAAAEEARVHVLDVETDWTSPNSTFETTGDGIVARTWMVRMGLGVEFGEREMRREDHEFLVVGHPGHFVVVLRNRALVKYAGMQFKESRVEDGKYVVRKEFLPGEGAKMTYEWEDWGPRNTRWFRERTTSSWLRFVHGGRVVRALHNSWPNNLCRMQVLDFNIHLGRPDWADDEREDVEREKGDEVEEDVRCSHKLVTKKTRIKDRSVFKGMGNNRASEAGPTGDGGGDGVVESYLPYREVTMKGGIGPYSHFMIDDERVIGLSTVPFHGEMKKFDVFTI</sequence>
<dbReference type="InterPro" id="IPR036047">
    <property type="entry name" value="F-box-like_dom_sf"/>
</dbReference>
<dbReference type="Proteomes" id="UP000217199">
    <property type="component" value="Unassembled WGS sequence"/>
</dbReference>
<comment type="caution">
    <text evidence="2">The sequence shown here is derived from an EMBL/GenBank/DDBJ whole genome shotgun (WGS) entry which is preliminary data.</text>
</comment>
<dbReference type="STRING" id="2282107.A0A286U5F3"/>
<keyword evidence="3" id="KW-1185">Reference proteome</keyword>
<dbReference type="SUPFAM" id="SSF81383">
    <property type="entry name" value="F-box domain"/>
    <property type="match status" value="1"/>
</dbReference>
<accession>A0A286U5F3</accession>
<dbReference type="InterPro" id="IPR001810">
    <property type="entry name" value="F-box_dom"/>
</dbReference>
<reference evidence="2 3" key="1">
    <citation type="journal article" date="2017" name="Mol. Ecol.">
        <title>Comparative and population genomic landscape of Phellinus noxius: A hypervariable fungus causing root rot in trees.</title>
        <authorList>
            <person name="Chung C.L."/>
            <person name="Lee T.J."/>
            <person name="Akiba M."/>
            <person name="Lee H.H."/>
            <person name="Kuo T.H."/>
            <person name="Liu D."/>
            <person name="Ke H.M."/>
            <person name="Yokoi T."/>
            <person name="Roa M.B."/>
            <person name="Lu M.J."/>
            <person name="Chang Y.Y."/>
            <person name="Ann P.J."/>
            <person name="Tsai J.N."/>
            <person name="Chen C.Y."/>
            <person name="Tzean S.S."/>
            <person name="Ota Y."/>
            <person name="Hattori T."/>
            <person name="Sahashi N."/>
            <person name="Liou R.F."/>
            <person name="Kikuchi T."/>
            <person name="Tsai I.J."/>
        </authorList>
    </citation>
    <scope>NUCLEOTIDE SEQUENCE [LARGE SCALE GENOMIC DNA]</scope>
    <source>
        <strain evidence="2 3">FFPRI411160</strain>
    </source>
</reference>
<proteinExistence type="predicted"/>
<dbReference type="AlphaFoldDB" id="A0A286U5F3"/>
<dbReference type="PROSITE" id="PS50181">
    <property type="entry name" value="FBOX"/>
    <property type="match status" value="1"/>
</dbReference>
<evidence type="ECO:0000259" key="1">
    <source>
        <dbReference type="PROSITE" id="PS50181"/>
    </source>
</evidence>
<feature type="domain" description="F-box" evidence="1">
    <location>
        <begin position="13"/>
        <end position="61"/>
    </location>
</feature>
<dbReference type="InParanoid" id="A0A286U5F3"/>
<evidence type="ECO:0000313" key="3">
    <source>
        <dbReference type="Proteomes" id="UP000217199"/>
    </source>
</evidence>
<organism evidence="2 3">
    <name type="scientific">Pyrrhoderma noxium</name>
    <dbReference type="NCBI Taxonomy" id="2282107"/>
    <lineage>
        <taxon>Eukaryota</taxon>
        <taxon>Fungi</taxon>
        <taxon>Dikarya</taxon>
        <taxon>Basidiomycota</taxon>
        <taxon>Agaricomycotina</taxon>
        <taxon>Agaricomycetes</taxon>
        <taxon>Hymenochaetales</taxon>
        <taxon>Hymenochaetaceae</taxon>
        <taxon>Pyrrhoderma</taxon>
    </lineage>
</organism>